<evidence type="ECO:0000256" key="1">
    <source>
        <dbReference type="SAM" id="MobiDB-lite"/>
    </source>
</evidence>
<accession>A0A420IZV3</accession>
<feature type="region of interest" description="Disordered" evidence="1">
    <location>
        <begin position="108"/>
        <end position="145"/>
    </location>
</feature>
<feature type="compositionally biased region" description="Polar residues" evidence="1">
    <location>
        <begin position="108"/>
        <end position="126"/>
    </location>
</feature>
<proteinExistence type="predicted"/>
<feature type="compositionally biased region" description="Basic and acidic residues" evidence="1">
    <location>
        <begin position="131"/>
        <end position="145"/>
    </location>
</feature>
<dbReference type="Gene3D" id="2.40.70.10">
    <property type="entry name" value="Acid Proteases"/>
    <property type="match status" value="1"/>
</dbReference>
<dbReference type="PANTHER" id="PTHR15503">
    <property type="entry name" value="LDOC1 RELATED"/>
    <property type="match status" value="1"/>
</dbReference>
<evidence type="ECO:0000313" key="2">
    <source>
        <dbReference type="EMBL" id="RKF80089.1"/>
    </source>
</evidence>
<dbReference type="AlphaFoldDB" id="A0A420IZV3"/>
<evidence type="ECO:0000313" key="3">
    <source>
        <dbReference type="Proteomes" id="UP000285326"/>
    </source>
</evidence>
<dbReference type="CDD" id="cd00303">
    <property type="entry name" value="retropepsin_like"/>
    <property type="match status" value="1"/>
</dbReference>
<sequence length="511" mass="58121">MTFLERAEGIFGDPNEKKNARTLLSTTKQRSDESFSDFITKFEELLAQAGGEEWPQDVQVDTLENLLNKEMQSRLVLYQLIDPAYHTFRSACLSVDAKLQVIRMRSRNSGQPAPVNNISRSGQKNWQEMAGGREKEQASWASPEERDRRRESRLCLRCRGADHLQKACRYRSAIVKQSREPRVNAAHVQNGIAGSEQNMISLREPNLNIDREFKIPTHALSATKNFCNFKKSCVSLSNCHSLKSDLAEYNTYNKDDEVEHEIARKDTDTSGNSNEDKRKFPAINEGKKVTQLESMMETEPMMVDIQVNDIVFEEALVDTGNTCYITISEKTVRKLRLPTRKLARSLRIQGIDVGGYQVQKAYMYVIPKQRQSIILGLRWMEEHAVLVDCDKKTLKFCGRGIEVKAKTSDTLAMDCRLLNAASFLKSTTESELVFAALMHDIEKALSAKAPVNPREVLPEYLLPLIEAYEPKNAANLPPFRPGIDHQMPLEKYEIGREKQVPWGPLFSMSPE</sequence>
<gene>
    <name evidence="2" type="ORF">GcM1_196007</name>
</gene>
<protein>
    <submittedName>
        <fullName evidence="2">Uncharacterized protein</fullName>
    </submittedName>
</protein>
<reference evidence="2 3" key="1">
    <citation type="journal article" date="2018" name="BMC Genomics">
        <title>Comparative genome analyses reveal sequence features reflecting distinct modes of host-adaptation between dicot and monocot powdery mildew.</title>
        <authorList>
            <person name="Wu Y."/>
            <person name="Ma X."/>
            <person name="Pan Z."/>
            <person name="Kale S.D."/>
            <person name="Song Y."/>
            <person name="King H."/>
            <person name="Zhang Q."/>
            <person name="Presley C."/>
            <person name="Deng X."/>
            <person name="Wei C.I."/>
            <person name="Xiao S."/>
        </authorList>
    </citation>
    <scope>NUCLEOTIDE SEQUENCE [LARGE SCALE GENOMIC DNA]</scope>
    <source>
        <strain evidence="2">UMSG1</strain>
    </source>
</reference>
<dbReference type="EMBL" id="MCBS01019680">
    <property type="protein sequence ID" value="RKF80089.1"/>
    <property type="molecule type" value="Genomic_DNA"/>
</dbReference>
<dbReference type="Proteomes" id="UP000285326">
    <property type="component" value="Unassembled WGS sequence"/>
</dbReference>
<comment type="caution">
    <text evidence="2">The sequence shown here is derived from an EMBL/GenBank/DDBJ whole genome shotgun (WGS) entry which is preliminary data.</text>
</comment>
<name>A0A420IZV3_9PEZI</name>
<dbReference type="InterPro" id="IPR021109">
    <property type="entry name" value="Peptidase_aspartic_dom_sf"/>
</dbReference>
<organism evidence="2 3">
    <name type="scientific">Golovinomyces cichoracearum</name>
    <dbReference type="NCBI Taxonomy" id="62708"/>
    <lineage>
        <taxon>Eukaryota</taxon>
        <taxon>Fungi</taxon>
        <taxon>Dikarya</taxon>
        <taxon>Ascomycota</taxon>
        <taxon>Pezizomycotina</taxon>
        <taxon>Leotiomycetes</taxon>
        <taxon>Erysiphales</taxon>
        <taxon>Erysiphaceae</taxon>
        <taxon>Golovinomyces</taxon>
    </lineage>
</organism>
<dbReference type="PANTHER" id="PTHR15503:SF29">
    <property type="entry name" value="CCHC-TYPE DOMAIN-CONTAINING PROTEIN-RELATED"/>
    <property type="match status" value="1"/>
</dbReference>
<dbReference type="InterPro" id="IPR032567">
    <property type="entry name" value="RTL1-rel"/>
</dbReference>